<evidence type="ECO:0000313" key="2">
    <source>
        <dbReference type="EMBL" id="MFB9451243.1"/>
    </source>
</evidence>
<name>A0ABV5MQU6_9ACTN</name>
<sequence>MLQLVAAGRLRYSETTRRPAASTVAAVLDGGDCYPGEPIVPGRPGSSAGRCRRLTPALSTNVHTESAGKGSPPAGDSPP</sequence>
<keyword evidence="3" id="KW-1185">Reference proteome</keyword>
<proteinExistence type="predicted"/>
<gene>
    <name evidence="2" type="ORF">ACFFTR_49975</name>
</gene>
<feature type="region of interest" description="Disordered" evidence="1">
    <location>
        <begin position="57"/>
        <end position="79"/>
    </location>
</feature>
<reference evidence="2 3" key="1">
    <citation type="submission" date="2024-09" db="EMBL/GenBank/DDBJ databases">
        <authorList>
            <person name="Sun Q."/>
            <person name="Mori K."/>
        </authorList>
    </citation>
    <scope>NUCLEOTIDE SEQUENCE [LARGE SCALE GENOMIC DNA]</scope>
    <source>
        <strain evidence="2 3">JCM 3307</strain>
    </source>
</reference>
<accession>A0ABV5MQU6</accession>
<organism evidence="2 3">
    <name type="scientific">Dactylosporangium vinaceum</name>
    <dbReference type="NCBI Taxonomy" id="53362"/>
    <lineage>
        <taxon>Bacteria</taxon>
        <taxon>Bacillati</taxon>
        <taxon>Actinomycetota</taxon>
        <taxon>Actinomycetes</taxon>
        <taxon>Micromonosporales</taxon>
        <taxon>Micromonosporaceae</taxon>
        <taxon>Dactylosporangium</taxon>
    </lineage>
</organism>
<protein>
    <submittedName>
        <fullName evidence="2">Uncharacterized protein</fullName>
    </submittedName>
</protein>
<dbReference type="RefSeq" id="WP_223094286.1">
    <property type="nucleotide sequence ID" value="NZ_CP061913.1"/>
</dbReference>
<evidence type="ECO:0000313" key="3">
    <source>
        <dbReference type="Proteomes" id="UP001589608"/>
    </source>
</evidence>
<dbReference type="EMBL" id="JBHMCA010000087">
    <property type="protein sequence ID" value="MFB9451243.1"/>
    <property type="molecule type" value="Genomic_DNA"/>
</dbReference>
<comment type="caution">
    <text evidence="2">The sequence shown here is derived from an EMBL/GenBank/DDBJ whole genome shotgun (WGS) entry which is preliminary data.</text>
</comment>
<dbReference type="Proteomes" id="UP001589608">
    <property type="component" value="Unassembled WGS sequence"/>
</dbReference>
<evidence type="ECO:0000256" key="1">
    <source>
        <dbReference type="SAM" id="MobiDB-lite"/>
    </source>
</evidence>